<gene>
    <name evidence="2" type="ORF">DDE83_000014</name>
</gene>
<proteinExistence type="predicted"/>
<evidence type="ECO:0000313" key="2">
    <source>
        <dbReference type="EMBL" id="RAR16449.1"/>
    </source>
</evidence>
<feature type="region of interest" description="Disordered" evidence="1">
    <location>
        <begin position="97"/>
        <end position="119"/>
    </location>
</feature>
<evidence type="ECO:0000256" key="1">
    <source>
        <dbReference type="SAM" id="MobiDB-lite"/>
    </source>
</evidence>
<accession>A0A364NGP1</accession>
<reference evidence="3" key="1">
    <citation type="submission" date="2018-05" db="EMBL/GenBank/DDBJ databases">
        <title>Draft genome sequence of Stemphylium lycopersici strain CIDEFI 213.</title>
        <authorList>
            <person name="Medina R."/>
            <person name="Franco M.E.E."/>
            <person name="Lucentini C.G."/>
            <person name="Saparrat M.C.N."/>
            <person name="Balatti P.A."/>
        </authorList>
    </citation>
    <scope>NUCLEOTIDE SEQUENCE [LARGE SCALE GENOMIC DNA]</scope>
    <source>
        <strain evidence="3">CIDEFI 213</strain>
    </source>
</reference>
<protein>
    <submittedName>
        <fullName evidence="2">Uncharacterized protein</fullName>
    </submittedName>
</protein>
<feature type="compositionally biased region" description="Basic and acidic residues" evidence="1">
    <location>
        <begin position="519"/>
        <end position="535"/>
    </location>
</feature>
<feature type="compositionally biased region" description="Basic and acidic residues" evidence="1">
    <location>
        <begin position="97"/>
        <end position="108"/>
    </location>
</feature>
<dbReference type="Proteomes" id="UP000249619">
    <property type="component" value="Unassembled WGS sequence"/>
</dbReference>
<feature type="region of interest" description="Disordered" evidence="1">
    <location>
        <begin position="134"/>
        <end position="193"/>
    </location>
</feature>
<feature type="compositionally biased region" description="Polar residues" evidence="1">
    <location>
        <begin position="402"/>
        <end position="412"/>
    </location>
</feature>
<comment type="caution">
    <text evidence="2">The sequence shown here is derived from an EMBL/GenBank/DDBJ whole genome shotgun (WGS) entry which is preliminary data.</text>
</comment>
<organism evidence="2 3">
    <name type="scientific">Stemphylium lycopersici</name>
    <name type="common">Tomato gray leaf spot disease fungus</name>
    <name type="synonym">Thyrospora lycopersici</name>
    <dbReference type="NCBI Taxonomy" id="183478"/>
    <lineage>
        <taxon>Eukaryota</taxon>
        <taxon>Fungi</taxon>
        <taxon>Dikarya</taxon>
        <taxon>Ascomycota</taxon>
        <taxon>Pezizomycotina</taxon>
        <taxon>Dothideomycetes</taxon>
        <taxon>Pleosporomycetidae</taxon>
        <taxon>Pleosporales</taxon>
        <taxon>Pleosporineae</taxon>
        <taxon>Pleosporaceae</taxon>
        <taxon>Stemphylium</taxon>
    </lineage>
</organism>
<feature type="region of interest" description="Disordered" evidence="1">
    <location>
        <begin position="813"/>
        <end position="835"/>
    </location>
</feature>
<dbReference type="AlphaFoldDB" id="A0A364NGP1"/>
<sequence length="835" mass="92891">MARTSSIVRMTSGRVPQKTPAKQSSRPSKPRAPGEESPHEQTVLPEAESVMESETPKTMQGDRAGHNSETREAIECKNRAASASNTKLIAVQVQAAERLDRSDSDKGVHASGESTSPVEAELSEGYLGVSNTIDEKQFSSPGRPKFNMENTGSSTRDADDRDIEATSYNYEQHSNGSHSQKPSNAHGTSRPAFEPLNWRASDRFRETGVHSFNTSFEDLREMAQTHILQAARNQRPQSVQDLRKLFTSALTDNKSLLEEQAVVNARMKLQGTRNAAYGIRLKERMTTLRLYAARASRQPRGVIAELAGLVRNAQTELGIAEEAVKADVEEVQVSKNAFQMLTTKAPSDTADLDIDADAERRQKMIRDIDAMIEGYRKQLHFMSTLADQATQDDTTLNDDQQSASISLPSMNTMHPPMPVPHRRRRMTQSTQGTTQSLEALEARLSTVMAGDVTRELINLLRIIAQKGYQQKKHLASRRNKIRDLILGAESAEVEKMYSDFALSHNALEHRLSYKLPILGDEKKNGEEGPEEKSSRTDGSILDDGEKDEAVKKDQLAISPAQKAVECNQNGERLELLINDEVDVSADVYLPAQPQSIASGGSTRAIPPSLSLDLPKQPAPPIPTGVNCDKHSNGVCTIVPIQNPEAFPLLRIQEIQADYYPSTHILAMWLHCNEDDQVSQVTADLDKGSVDHVLINDPRIITSLGLREQPYDAICLKPGRRVDETYEIRLLPNQARRNSTSWIAGELMSARHAYLFWLDVRQCADPEGPPTAAEAKAIAVKTGRRAWNVKQEIDRYWEMEYGSGGRHVRDNRELHLGEDPKYSDSAQQKSRGRLWT</sequence>
<evidence type="ECO:0000313" key="3">
    <source>
        <dbReference type="Proteomes" id="UP000249619"/>
    </source>
</evidence>
<feature type="compositionally biased region" description="Polar residues" evidence="1">
    <location>
        <begin position="166"/>
        <end position="187"/>
    </location>
</feature>
<feature type="region of interest" description="Disordered" evidence="1">
    <location>
        <begin position="393"/>
        <end position="414"/>
    </location>
</feature>
<keyword evidence="3" id="KW-1185">Reference proteome</keyword>
<feature type="region of interest" description="Disordered" evidence="1">
    <location>
        <begin position="1"/>
        <end position="84"/>
    </location>
</feature>
<name>A0A364NGP1_STELY</name>
<feature type="compositionally biased region" description="Basic and acidic residues" evidence="1">
    <location>
        <begin position="63"/>
        <end position="78"/>
    </location>
</feature>
<feature type="region of interest" description="Disordered" evidence="1">
    <location>
        <begin position="519"/>
        <end position="545"/>
    </location>
</feature>
<dbReference type="EMBL" id="QGDH01000002">
    <property type="protein sequence ID" value="RAR16449.1"/>
    <property type="molecule type" value="Genomic_DNA"/>
</dbReference>